<evidence type="ECO:0000313" key="1">
    <source>
        <dbReference type="EMBL" id="EAQ15061.1"/>
    </source>
</evidence>
<gene>
    <name evidence="1" type="ORF">RB2654_20798</name>
</gene>
<protein>
    <submittedName>
        <fullName evidence="1">Uncharacterized protein</fullName>
    </submittedName>
</protein>
<keyword evidence="2" id="KW-1185">Reference proteome</keyword>
<dbReference type="RefSeq" id="WP_008335135.1">
    <property type="nucleotide sequence ID" value="NZ_CH902578.1"/>
</dbReference>
<dbReference type="AlphaFoldDB" id="A3VAX0"/>
<organism evidence="1 2">
    <name type="scientific">Maritimibacter alkaliphilus HTCC2654</name>
    <dbReference type="NCBI Taxonomy" id="314271"/>
    <lineage>
        <taxon>Bacteria</taxon>
        <taxon>Pseudomonadati</taxon>
        <taxon>Pseudomonadota</taxon>
        <taxon>Alphaproteobacteria</taxon>
        <taxon>Rhodobacterales</taxon>
        <taxon>Roseobacteraceae</taxon>
        <taxon>Maritimibacter</taxon>
    </lineage>
</organism>
<dbReference type="Proteomes" id="UP000002931">
    <property type="component" value="Unassembled WGS sequence"/>
</dbReference>
<reference evidence="1 2" key="1">
    <citation type="journal article" date="2010" name="J. Bacteriol.">
        <title>Genome sequences of Pelagibaca bermudensis HTCC2601T and Maritimibacter alkaliphilus HTCC2654T, the type strains of two marine Roseobacter genera.</title>
        <authorList>
            <person name="Thrash J.C."/>
            <person name="Cho J.C."/>
            <person name="Ferriera S."/>
            <person name="Johnson J."/>
            <person name="Vergin K.L."/>
            <person name="Giovannoni S.J."/>
        </authorList>
    </citation>
    <scope>NUCLEOTIDE SEQUENCE [LARGE SCALE GENOMIC DNA]</scope>
    <source>
        <strain evidence="1 2">HTCC2654</strain>
    </source>
</reference>
<accession>A3VAX0</accession>
<name>A3VAX0_9RHOB</name>
<sequence length="298" mass="31883">MLSILTLAAIPLAAVPALSESREWTVIPDNPITRVTGAAICPYENPGMGVHNCLSLECVPGEPLLIAASIAGFDEPGDIGLAVDVDGRQIWDLRLTAAGDGRYVKGLSGPAWRAGIEALQAGTSGALTFFTDTYLWHDHLSLKGSREAIDHALASCWQAEIAPARDPDRAARDEVTAYCIDTHSRAAVMNDGFTRQEDFDGDGQMDWVVNYGTANCGPIGSAWCGWAGCEVAVHLARGGGFVQAFRGIAEGFRTVEGGMVFRRHASECAPESEGPCAVFYRFTREGLTRAGEVEWPPL</sequence>
<dbReference type="EMBL" id="AAMT01000001">
    <property type="protein sequence ID" value="EAQ15061.1"/>
    <property type="molecule type" value="Genomic_DNA"/>
</dbReference>
<proteinExistence type="predicted"/>
<comment type="caution">
    <text evidence="1">The sequence shown here is derived from an EMBL/GenBank/DDBJ whole genome shotgun (WGS) entry which is preliminary data.</text>
</comment>
<evidence type="ECO:0000313" key="2">
    <source>
        <dbReference type="Proteomes" id="UP000002931"/>
    </source>
</evidence>
<dbReference type="HOGENOM" id="CLU_933190_0_0_5"/>